<dbReference type="PRINTS" id="PR01959">
    <property type="entry name" value="SBIMPHPHTASE"/>
</dbReference>
<proteinExistence type="inferred from homology"/>
<dbReference type="InterPro" id="IPR033942">
    <property type="entry name" value="IMPase"/>
</dbReference>
<evidence type="ECO:0000256" key="5">
    <source>
        <dbReference type="PIRSR" id="PIRSR600760-2"/>
    </source>
</evidence>
<gene>
    <name evidence="7" type="ORF">CDEE_0391</name>
</gene>
<dbReference type="Pfam" id="PF00459">
    <property type="entry name" value="Inositol_P"/>
    <property type="match status" value="1"/>
</dbReference>
<comment type="similarity">
    <text evidence="3 6">Belongs to the inositol monophosphatase superfamily.</text>
</comment>
<dbReference type="PANTHER" id="PTHR20854:SF4">
    <property type="entry name" value="INOSITOL-1-MONOPHOSPHATASE-RELATED"/>
    <property type="match status" value="1"/>
</dbReference>
<dbReference type="GO" id="GO:0008934">
    <property type="term" value="F:inositol monophosphate 1-phosphatase activity"/>
    <property type="evidence" value="ECO:0007669"/>
    <property type="project" value="InterPro"/>
</dbReference>
<evidence type="ECO:0000256" key="2">
    <source>
        <dbReference type="ARBA" id="ARBA00001946"/>
    </source>
</evidence>
<dbReference type="AlphaFoldDB" id="M1L3Y6"/>
<dbReference type="Gene3D" id="3.30.540.10">
    <property type="entry name" value="Fructose-1,6-Bisphosphatase, subunit A, domain 1"/>
    <property type="match status" value="1"/>
</dbReference>
<dbReference type="GO" id="GO:0007165">
    <property type="term" value="P:signal transduction"/>
    <property type="evidence" value="ECO:0007669"/>
    <property type="project" value="TreeGrafter"/>
</dbReference>
<dbReference type="InterPro" id="IPR000760">
    <property type="entry name" value="Inositol_monophosphatase-like"/>
</dbReference>
<dbReference type="GO" id="GO:0046872">
    <property type="term" value="F:metal ion binding"/>
    <property type="evidence" value="ECO:0007669"/>
    <property type="project" value="UniProtKB-KW"/>
</dbReference>
<evidence type="ECO:0000256" key="4">
    <source>
        <dbReference type="ARBA" id="ARBA00022801"/>
    </source>
</evidence>
<dbReference type="KEGG" id="kct:CDEE_0391"/>
<dbReference type="Gene3D" id="3.40.190.80">
    <property type="match status" value="1"/>
</dbReference>
<sequence length="258" mass="28546">MNPILNIAIKAARKAGAIINRSSLDLERNNVSSNLLNDYVAETSRLSEHVISEVLLNVYPDHDFIGKNDSFDLNKEFKWIVCGLDGLENFIHCFPFYSISISLMHYNNIVQSVVYDPVRNELFTASRGAGTFLNDRRVRVSGKNRFGKSLISIQDNRVANNSFDLLDKTIQNLSIRKINSCSLALAYVACGRLEAFLGSNLSIFDMAAGGLLSSESGGLVADYHGDQNWFSSGQMLAATPKIFAKIVNALQTQNLNDN</sequence>
<evidence type="ECO:0000256" key="3">
    <source>
        <dbReference type="ARBA" id="ARBA00009759"/>
    </source>
</evidence>
<dbReference type="SUPFAM" id="SSF56655">
    <property type="entry name" value="Carbohydrate phosphatase"/>
    <property type="match status" value="1"/>
</dbReference>
<feature type="binding site" evidence="5">
    <location>
        <position position="85"/>
    </location>
    <ligand>
        <name>Mg(2+)</name>
        <dbReference type="ChEBI" id="CHEBI:18420"/>
        <label>1</label>
        <note>catalytic</note>
    </ligand>
</feature>
<dbReference type="GO" id="GO:0006020">
    <property type="term" value="P:inositol metabolic process"/>
    <property type="evidence" value="ECO:0007669"/>
    <property type="project" value="TreeGrafter"/>
</dbReference>
<dbReference type="HOGENOM" id="CLU_044118_0_0_4"/>
<reference evidence="7 8" key="1">
    <citation type="journal article" date="2013" name="Genome Biol. Evol.">
        <title>Genome evolution and phylogenomic analysis of candidatus kinetoplastibacterium, the betaproteobacterial endosymbionts of strigomonas and angomonas.</title>
        <authorList>
            <person name="Alves J.M."/>
            <person name="Serrano M.G."/>
            <person name="Maia da Silva F."/>
            <person name="Voegtly L.J."/>
            <person name="Matveyev A.V."/>
            <person name="Teixeira M.M."/>
            <person name="Camargo E.P."/>
            <person name="Buck G.A."/>
        </authorList>
    </citation>
    <scope>NUCLEOTIDE SEQUENCE [LARGE SCALE GENOMIC DNA]</scope>
    <source>
        <strain evidence="7 8">TCC036E</strain>
    </source>
</reference>
<dbReference type="Proteomes" id="UP000011686">
    <property type="component" value="Chromosome"/>
</dbReference>
<dbReference type="EC" id="3.1.3.25" evidence="6"/>
<comment type="cofactor">
    <cofactor evidence="2 5 6">
        <name>Mg(2+)</name>
        <dbReference type="ChEBI" id="CHEBI:18420"/>
    </cofactor>
</comment>
<organism evidence="7 8">
    <name type="scientific">Candidatus Kinetoplastidibacterium crithidiae TCC036E</name>
    <dbReference type="NCBI Taxonomy" id="1208918"/>
    <lineage>
        <taxon>Bacteria</taxon>
        <taxon>Pseudomonadati</taxon>
        <taxon>Pseudomonadota</taxon>
        <taxon>Betaproteobacteria</taxon>
        <taxon>Candidatus Kinetoplastidibacterium</taxon>
    </lineage>
</organism>
<dbReference type="PATRIC" id="fig|1208918.3.peg.149"/>
<evidence type="ECO:0000256" key="6">
    <source>
        <dbReference type="RuleBase" id="RU364068"/>
    </source>
</evidence>
<keyword evidence="4 6" id="KW-0378">Hydrolase</keyword>
<dbReference type="RefSeq" id="WP_015238996.1">
    <property type="nucleotide sequence ID" value="NC_020283.1"/>
</dbReference>
<protein>
    <recommendedName>
        <fullName evidence="6">Inositol-1-monophosphatase</fullName>
        <ecNumber evidence="6">3.1.3.25</ecNumber>
    </recommendedName>
</protein>
<comment type="catalytic activity">
    <reaction evidence="1 6">
        <text>a myo-inositol phosphate + H2O = myo-inositol + phosphate</text>
        <dbReference type="Rhea" id="RHEA:24056"/>
        <dbReference type="ChEBI" id="CHEBI:15377"/>
        <dbReference type="ChEBI" id="CHEBI:17268"/>
        <dbReference type="ChEBI" id="CHEBI:43474"/>
        <dbReference type="ChEBI" id="CHEBI:84139"/>
        <dbReference type="EC" id="3.1.3.25"/>
    </reaction>
</comment>
<dbReference type="PRINTS" id="PR00377">
    <property type="entry name" value="IMPHPHTASES"/>
</dbReference>
<dbReference type="STRING" id="1208918.CDEE_0391"/>
<evidence type="ECO:0000313" key="8">
    <source>
        <dbReference type="Proteomes" id="UP000011686"/>
    </source>
</evidence>
<dbReference type="PANTHER" id="PTHR20854">
    <property type="entry name" value="INOSITOL MONOPHOSPHATASE"/>
    <property type="match status" value="1"/>
</dbReference>
<dbReference type="InterPro" id="IPR022337">
    <property type="entry name" value="Inositol_monophosphatase_SuhB"/>
</dbReference>
<evidence type="ECO:0000256" key="1">
    <source>
        <dbReference type="ARBA" id="ARBA00001033"/>
    </source>
</evidence>
<evidence type="ECO:0000313" key="7">
    <source>
        <dbReference type="EMBL" id="AGF47453.1"/>
    </source>
</evidence>
<feature type="binding site" evidence="5">
    <location>
        <position position="84"/>
    </location>
    <ligand>
        <name>Mg(2+)</name>
        <dbReference type="ChEBI" id="CHEBI:18420"/>
        <label>1</label>
        <note>catalytic</note>
    </ligand>
</feature>
<name>M1L3Y6_9PROT</name>
<keyword evidence="5 6" id="KW-0479">Metal-binding</keyword>
<dbReference type="eggNOG" id="COG0483">
    <property type="taxonomic scope" value="Bacteria"/>
</dbReference>
<dbReference type="CDD" id="cd01639">
    <property type="entry name" value="IMPase"/>
    <property type="match status" value="1"/>
</dbReference>
<keyword evidence="5 6" id="KW-0460">Magnesium</keyword>
<keyword evidence="8" id="KW-1185">Reference proteome</keyword>
<accession>M1L3Y6</accession>
<dbReference type="EMBL" id="CP003804">
    <property type="protein sequence ID" value="AGF47453.1"/>
    <property type="molecule type" value="Genomic_DNA"/>
</dbReference>
<feature type="binding site" evidence="5">
    <location>
        <position position="205"/>
    </location>
    <ligand>
        <name>Mg(2+)</name>
        <dbReference type="ChEBI" id="CHEBI:18420"/>
        <label>1</label>
        <note>catalytic</note>
    </ligand>
</feature>